<dbReference type="CDD" id="cd06960">
    <property type="entry name" value="NR_DBD_HNF4A"/>
    <property type="match status" value="1"/>
</dbReference>
<sequence length="642" mass="71427">MFFLNMKNELDCSLDSPVQQDFFLNSPTSMQMEDQLFQQILDNEVAQTHSSNESCMSPNPTHLLQSPEHSGGVGNSSGATANGTASGGGPITGSMTSNYCAICGDRATGKHYGASSCDGCKGFFRRSVRKNHTYTCRFSRNCVVDKDKRNQCRYCRLRKCFKAGMKKEAVQNERDRISCRRPSSEDNSKSNGLSVKFLLQAEMLSRHVGAALDDSSDHDLTNKQFAGINDVCDSMKQQLLILVEWAKSIPAFAELQLDDQVALLRAHAGEHLLLGLSRRSMHLKDMLLLGNNCIITKNAQDHRASPNISRIGARILDELVSTMKEYSLDDSEMACIKALVFFDPNAKGLNEPNKIRALRHQVLNNLEDYISDKLYDSRGRFGEILLLLPVLQSITWQMIQQIELAKMFGVAHIDNLLQEMLLGGETVDSATPIPPSPVSMSLDQQMNSSPIDSTTQQPTMPVIQEQQQAPMETTDQFSSNSGPPNPNINNNNLTQLNGHNQNQFGAPTEAQSMQQQQQSYQNNNKIHTTSSNNNNNNNNNAKDTNQNFVDEIDTLYGGSRYRSQIMQQAMQQQSNLTGPADPMLNSAAAMIPNQSQSGPVISYPRKITRSMHQQNLMQLQQGMNGHETDFKLELKCEPENGF</sequence>
<dbReference type="SMART" id="SM00399">
    <property type="entry name" value="ZnF_C4"/>
    <property type="match status" value="1"/>
</dbReference>
<feature type="compositionally biased region" description="Polar residues" evidence="12">
    <location>
        <begin position="438"/>
        <end position="477"/>
    </location>
</feature>
<evidence type="ECO:0000256" key="7">
    <source>
        <dbReference type="ARBA" id="ARBA00023125"/>
    </source>
</evidence>
<dbReference type="InterPro" id="IPR049635">
    <property type="entry name" value="HNF4_LBD"/>
</dbReference>
<organism evidence="15">
    <name type="scientific">Culicoides sonorensis</name>
    <name type="common">Biting midge</name>
    <dbReference type="NCBI Taxonomy" id="179676"/>
    <lineage>
        <taxon>Eukaryota</taxon>
        <taxon>Metazoa</taxon>
        <taxon>Ecdysozoa</taxon>
        <taxon>Arthropoda</taxon>
        <taxon>Hexapoda</taxon>
        <taxon>Insecta</taxon>
        <taxon>Pterygota</taxon>
        <taxon>Neoptera</taxon>
        <taxon>Endopterygota</taxon>
        <taxon>Diptera</taxon>
        <taxon>Nematocera</taxon>
        <taxon>Chironomoidea</taxon>
        <taxon>Ceratopogonidae</taxon>
        <taxon>Ceratopogoninae</taxon>
        <taxon>Culicoides</taxon>
        <taxon>Monoculicoides</taxon>
    </lineage>
</organism>
<feature type="compositionally biased region" description="Low complexity" evidence="12">
    <location>
        <begin position="511"/>
        <end position="547"/>
    </location>
</feature>
<evidence type="ECO:0000256" key="9">
    <source>
        <dbReference type="ARBA" id="ARBA00023170"/>
    </source>
</evidence>
<keyword evidence="3 11" id="KW-0479">Metal-binding</keyword>
<dbReference type="InterPro" id="IPR049636">
    <property type="entry name" value="HNF4-like_DBD"/>
</dbReference>
<keyword evidence="4 11" id="KW-0863">Zinc-finger</keyword>
<dbReference type="FunFam" id="3.30.50.10:FF:000012">
    <property type="entry name" value="Hepatocyte nuclear factor 4, alpha"/>
    <property type="match status" value="1"/>
</dbReference>
<dbReference type="GO" id="GO:0003707">
    <property type="term" value="F:nuclear steroid receptor activity"/>
    <property type="evidence" value="ECO:0007669"/>
    <property type="project" value="InterPro"/>
</dbReference>
<dbReference type="VEuPathDB" id="VectorBase:CSON011224"/>
<dbReference type="InterPro" id="IPR000003">
    <property type="entry name" value="Retinoid-X_rcpt/HNF4"/>
</dbReference>
<feature type="compositionally biased region" description="Polar residues" evidence="12">
    <location>
        <begin position="48"/>
        <end position="68"/>
    </location>
</feature>
<protein>
    <submittedName>
        <fullName evidence="15">CSON011224 protein</fullName>
    </submittedName>
</protein>
<gene>
    <name evidence="15" type="primary">CSON011224</name>
</gene>
<proteinExistence type="inferred from homology"/>
<dbReference type="PROSITE" id="PS51843">
    <property type="entry name" value="NR_LBD"/>
    <property type="match status" value="1"/>
</dbReference>
<dbReference type="GO" id="GO:0008270">
    <property type="term" value="F:zinc ion binding"/>
    <property type="evidence" value="ECO:0007669"/>
    <property type="project" value="UniProtKB-KW"/>
</dbReference>
<dbReference type="FunFam" id="1.10.565.10:FF:000026">
    <property type="entry name" value="Hepatocyte nuclear factor 4"/>
    <property type="match status" value="1"/>
</dbReference>
<dbReference type="InterPro" id="IPR013088">
    <property type="entry name" value="Znf_NHR/GATA"/>
</dbReference>
<evidence type="ECO:0000256" key="8">
    <source>
        <dbReference type="ARBA" id="ARBA00023163"/>
    </source>
</evidence>
<evidence type="ECO:0000256" key="5">
    <source>
        <dbReference type="ARBA" id="ARBA00022833"/>
    </source>
</evidence>
<dbReference type="Pfam" id="PF00105">
    <property type="entry name" value="zf-C4"/>
    <property type="match status" value="1"/>
</dbReference>
<dbReference type="Pfam" id="PF00104">
    <property type="entry name" value="Hormone_recep"/>
    <property type="match status" value="1"/>
</dbReference>
<dbReference type="PROSITE" id="PS00031">
    <property type="entry name" value="NUCLEAR_REC_DBD_1"/>
    <property type="match status" value="1"/>
</dbReference>
<dbReference type="PANTHER" id="PTHR24083">
    <property type="entry name" value="NUCLEAR HORMONE RECEPTOR"/>
    <property type="match status" value="1"/>
</dbReference>
<feature type="region of interest" description="Disordered" evidence="12">
    <location>
        <begin position="48"/>
        <end position="86"/>
    </location>
</feature>
<keyword evidence="7 11" id="KW-0238">DNA-binding</keyword>
<feature type="domain" description="Nuclear receptor" evidence="13">
    <location>
        <begin position="97"/>
        <end position="172"/>
    </location>
</feature>
<evidence type="ECO:0000313" key="15">
    <source>
        <dbReference type="EMBL" id="SSX24689.1"/>
    </source>
</evidence>
<comment type="subcellular location">
    <subcellularLocation>
        <location evidence="1 11">Nucleus</location>
    </subcellularLocation>
</comment>
<evidence type="ECO:0000256" key="1">
    <source>
        <dbReference type="ARBA" id="ARBA00004123"/>
    </source>
</evidence>
<dbReference type="PROSITE" id="PS51030">
    <property type="entry name" value="NUCLEAR_REC_DBD_2"/>
    <property type="match status" value="1"/>
</dbReference>
<keyword evidence="6 11" id="KW-0805">Transcription regulation</keyword>
<comment type="similarity">
    <text evidence="2">Belongs to the nuclear hormone receptor family. NR2 subfamily.</text>
</comment>
<dbReference type="Gene3D" id="1.10.565.10">
    <property type="entry name" value="Retinoid X Receptor"/>
    <property type="match status" value="1"/>
</dbReference>
<dbReference type="PRINTS" id="PR00545">
    <property type="entry name" value="RETINOIDXR"/>
</dbReference>
<feature type="region of interest" description="Disordered" evidence="12">
    <location>
        <begin position="428"/>
        <end position="547"/>
    </location>
</feature>
<feature type="compositionally biased region" description="Low complexity" evidence="12">
    <location>
        <begin position="478"/>
        <end position="503"/>
    </location>
</feature>
<evidence type="ECO:0000256" key="11">
    <source>
        <dbReference type="RuleBase" id="RU004334"/>
    </source>
</evidence>
<dbReference type="PRINTS" id="PR00398">
    <property type="entry name" value="STRDHORMONER"/>
</dbReference>
<dbReference type="InterPro" id="IPR050274">
    <property type="entry name" value="Nuclear_hormone_rcpt_NR2"/>
</dbReference>
<name>A0A336M736_CULSO</name>
<evidence type="ECO:0000256" key="10">
    <source>
        <dbReference type="ARBA" id="ARBA00023242"/>
    </source>
</evidence>
<dbReference type="EMBL" id="UFQT01000481">
    <property type="protein sequence ID" value="SSX24689.1"/>
    <property type="molecule type" value="Genomic_DNA"/>
</dbReference>
<dbReference type="PRINTS" id="PR00047">
    <property type="entry name" value="STROIDFINGER"/>
</dbReference>
<feature type="domain" description="NR LBD" evidence="14">
    <location>
        <begin position="190"/>
        <end position="424"/>
    </location>
</feature>
<dbReference type="AlphaFoldDB" id="A0A336M736"/>
<evidence type="ECO:0000256" key="6">
    <source>
        <dbReference type="ARBA" id="ARBA00023015"/>
    </source>
</evidence>
<dbReference type="InterPro" id="IPR000536">
    <property type="entry name" value="Nucl_hrmn_rcpt_lig-bd"/>
</dbReference>
<evidence type="ECO:0000256" key="3">
    <source>
        <dbReference type="ARBA" id="ARBA00022723"/>
    </source>
</evidence>
<evidence type="ECO:0000259" key="14">
    <source>
        <dbReference type="PROSITE" id="PS51843"/>
    </source>
</evidence>
<dbReference type="SMART" id="SM00430">
    <property type="entry name" value="HOLI"/>
    <property type="match status" value="1"/>
</dbReference>
<dbReference type="SUPFAM" id="SSF57716">
    <property type="entry name" value="Glucocorticoid receptor-like (DNA-binding domain)"/>
    <property type="match status" value="1"/>
</dbReference>
<evidence type="ECO:0000256" key="2">
    <source>
        <dbReference type="ARBA" id="ARBA00006421"/>
    </source>
</evidence>
<keyword evidence="10 11" id="KW-0539">Nucleus</keyword>
<evidence type="ECO:0000256" key="12">
    <source>
        <dbReference type="SAM" id="MobiDB-lite"/>
    </source>
</evidence>
<keyword evidence="9 11" id="KW-0675">Receptor</keyword>
<dbReference type="GO" id="GO:0005634">
    <property type="term" value="C:nucleus"/>
    <property type="evidence" value="ECO:0007669"/>
    <property type="project" value="UniProtKB-SubCell"/>
</dbReference>
<dbReference type="SUPFAM" id="SSF48508">
    <property type="entry name" value="Nuclear receptor ligand-binding domain"/>
    <property type="match status" value="1"/>
</dbReference>
<reference evidence="15" key="1">
    <citation type="submission" date="2018-07" db="EMBL/GenBank/DDBJ databases">
        <authorList>
            <person name="Quirk P.G."/>
            <person name="Krulwich T.A."/>
        </authorList>
    </citation>
    <scope>NUCLEOTIDE SEQUENCE</scope>
</reference>
<dbReference type="Gene3D" id="3.30.50.10">
    <property type="entry name" value="Erythroid Transcription Factor GATA-1, subunit A"/>
    <property type="match status" value="1"/>
</dbReference>
<evidence type="ECO:0000259" key="13">
    <source>
        <dbReference type="PROSITE" id="PS51030"/>
    </source>
</evidence>
<dbReference type="OMA" id="KYQRNSC"/>
<keyword evidence="8 11" id="KW-0804">Transcription</keyword>
<accession>A0A336M736</accession>
<keyword evidence="5 11" id="KW-0862">Zinc</keyword>
<dbReference type="CDD" id="cd06931">
    <property type="entry name" value="NR_LBD_HNF4_like"/>
    <property type="match status" value="1"/>
</dbReference>
<evidence type="ECO:0000256" key="4">
    <source>
        <dbReference type="ARBA" id="ARBA00022771"/>
    </source>
</evidence>
<dbReference type="InterPro" id="IPR001723">
    <property type="entry name" value="Nuclear_hrmn_rcpt"/>
</dbReference>
<dbReference type="InterPro" id="IPR035500">
    <property type="entry name" value="NHR-like_dom_sf"/>
</dbReference>
<dbReference type="GO" id="GO:0000978">
    <property type="term" value="F:RNA polymerase II cis-regulatory region sequence-specific DNA binding"/>
    <property type="evidence" value="ECO:0007669"/>
    <property type="project" value="InterPro"/>
</dbReference>
<dbReference type="InterPro" id="IPR001628">
    <property type="entry name" value="Znf_hrmn_rcpt"/>
</dbReference>